<name>A0A2S9YHI1_9BACT</name>
<accession>A0A2S9YHI1</accession>
<proteinExistence type="predicted"/>
<dbReference type="Gene3D" id="1.10.260.40">
    <property type="entry name" value="lambda repressor-like DNA-binding domains"/>
    <property type="match status" value="1"/>
</dbReference>
<gene>
    <name evidence="3" type="ORF">ENSA5_06730</name>
</gene>
<dbReference type="RefSeq" id="WP_373422416.1">
    <property type="nucleotide sequence ID" value="NZ_PVNK01000035.1"/>
</dbReference>
<protein>
    <submittedName>
        <fullName evidence="3">Helix-turn-helix protein</fullName>
    </submittedName>
</protein>
<dbReference type="GO" id="GO:0003677">
    <property type="term" value="F:DNA binding"/>
    <property type="evidence" value="ECO:0007669"/>
    <property type="project" value="InterPro"/>
</dbReference>
<dbReference type="AlphaFoldDB" id="A0A2S9YHI1"/>
<dbReference type="InterPro" id="IPR010982">
    <property type="entry name" value="Lambda_DNA-bd_dom_sf"/>
</dbReference>
<organism evidence="3 4">
    <name type="scientific">Enhygromyxa salina</name>
    <dbReference type="NCBI Taxonomy" id="215803"/>
    <lineage>
        <taxon>Bacteria</taxon>
        <taxon>Pseudomonadati</taxon>
        <taxon>Myxococcota</taxon>
        <taxon>Polyangia</taxon>
        <taxon>Nannocystales</taxon>
        <taxon>Nannocystaceae</taxon>
        <taxon>Enhygromyxa</taxon>
    </lineage>
</organism>
<comment type="caution">
    <text evidence="3">The sequence shown here is derived from an EMBL/GenBank/DDBJ whole genome shotgun (WGS) entry which is preliminary data.</text>
</comment>
<feature type="compositionally biased region" description="Acidic residues" evidence="1">
    <location>
        <begin position="108"/>
        <end position="129"/>
    </location>
</feature>
<dbReference type="Proteomes" id="UP000237968">
    <property type="component" value="Unassembled WGS sequence"/>
</dbReference>
<evidence type="ECO:0000256" key="1">
    <source>
        <dbReference type="SAM" id="MobiDB-lite"/>
    </source>
</evidence>
<dbReference type="EMBL" id="PVNK01000035">
    <property type="protein sequence ID" value="PRQ04549.1"/>
    <property type="molecule type" value="Genomic_DNA"/>
</dbReference>
<dbReference type="Pfam" id="PF01381">
    <property type="entry name" value="HTH_3"/>
    <property type="match status" value="1"/>
</dbReference>
<feature type="region of interest" description="Disordered" evidence="1">
    <location>
        <begin position="101"/>
        <end position="129"/>
    </location>
</feature>
<dbReference type="InterPro" id="IPR001387">
    <property type="entry name" value="Cro/C1-type_HTH"/>
</dbReference>
<dbReference type="CDD" id="cd00093">
    <property type="entry name" value="HTH_XRE"/>
    <property type="match status" value="1"/>
</dbReference>
<evidence type="ECO:0000313" key="3">
    <source>
        <dbReference type="EMBL" id="PRQ04549.1"/>
    </source>
</evidence>
<feature type="domain" description="HTH cro/C1-type" evidence="2">
    <location>
        <begin position="1"/>
        <end position="46"/>
    </location>
</feature>
<sequence>MTQEVLAERSGLSADTIRRLEHGSFSPSLDTLRKLCGGLDLMLSTLFESYELGARNEARELVDLLATRGPRELVLATRVLRALFEELDGIAAAASDAAAAASGAAADSEGEAEAESESESESEAESENS</sequence>
<reference evidence="3 4" key="1">
    <citation type="submission" date="2018-03" db="EMBL/GenBank/DDBJ databases">
        <title>Draft Genome Sequences of the Obligatory Marine Myxobacteria Enhygromyxa salina SWB005.</title>
        <authorList>
            <person name="Poehlein A."/>
            <person name="Moghaddam J.A."/>
            <person name="Harms H."/>
            <person name="Alanjari M."/>
            <person name="Koenig G.M."/>
            <person name="Daniel R."/>
            <person name="Schaeberle T.F."/>
        </authorList>
    </citation>
    <scope>NUCLEOTIDE SEQUENCE [LARGE SCALE GENOMIC DNA]</scope>
    <source>
        <strain evidence="3 4">SWB005</strain>
    </source>
</reference>
<keyword evidence="4" id="KW-1185">Reference proteome</keyword>
<dbReference type="PROSITE" id="PS50943">
    <property type="entry name" value="HTH_CROC1"/>
    <property type="match status" value="1"/>
</dbReference>
<dbReference type="SUPFAM" id="SSF47413">
    <property type="entry name" value="lambda repressor-like DNA-binding domains"/>
    <property type="match status" value="1"/>
</dbReference>
<evidence type="ECO:0000259" key="2">
    <source>
        <dbReference type="PROSITE" id="PS50943"/>
    </source>
</evidence>
<evidence type="ECO:0000313" key="4">
    <source>
        <dbReference type="Proteomes" id="UP000237968"/>
    </source>
</evidence>